<evidence type="ECO:0000256" key="1">
    <source>
        <dbReference type="ARBA" id="ARBA00004389"/>
    </source>
</evidence>
<protein>
    <recommendedName>
        <fullName evidence="14">Calnexin</fullName>
    </recommendedName>
</protein>
<comment type="subcellular location">
    <subcellularLocation>
        <location evidence="1">Endoplasmic reticulum membrane</location>
        <topology evidence="1">Single-pass membrane protein</topology>
    </subcellularLocation>
</comment>
<name>A0A8J5X9G0_DIALT</name>
<reference evidence="12" key="1">
    <citation type="submission" date="2021-05" db="EMBL/GenBank/DDBJ databases">
        <title>The genome of the haptophyte Pavlova lutheri (Diacronema luteri, Pavlovales) - a model for lipid biosynthesis in eukaryotic algae.</title>
        <authorList>
            <person name="Hulatt C.J."/>
            <person name="Posewitz M.C."/>
        </authorList>
    </citation>
    <scope>NUCLEOTIDE SEQUENCE</scope>
    <source>
        <strain evidence="12">NIVA-4/92</strain>
    </source>
</reference>
<evidence type="ECO:0008006" key="14">
    <source>
        <dbReference type="Google" id="ProtNLM"/>
    </source>
</evidence>
<gene>
    <name evidence="12" type="ORF">KFE25_014372</name>
</gene>
<proteinExistence type="inferred from homology"/>
<dbReference type="PRINTS" id="PR00626">
    <property type="entry name" value="CALRETICULIN"/>
</dbReference>
<keyword evidence="4 9" id="KW-0256">Endoplasmic reticulum</keyword>
<evidence type="ECO:0000256" key="2">
    <source>
        <dbReference type="ARBA" id="ARBA00010983"/>
    </source>
</evidence>
<keyword evidence="8" id="KW-1015">Disulfide bond</keyword>
<dbReference type="PROSITE" id="PS00804">
    <property type="entry name" value="CALRETICULIN_2"/>
    <property type="match status" value="1"/>
</dbReference>
<dbReference type="Pfam" id="PF00262">
    <property type="entry name" value="Calreticulin"/>
    <property type="match status" value="1"/>
</dbReference>
<organism evidence="12 13">
    <name type="scientific">Diacronema lutheri</name>
    <name type="common">Unicellular marine alga</name>
    <name type="synonym">Monochrysis lutheri</name>
    <dbReference type="NCBI Taxonomy" id="2081491"/>
    <lineage>
        <taxon>Eukaryota</taxon>
        <taxon>Haptista</taxon>
        <taxon>Haptophyta</taxon>
        <taxon>Pavlovophyceae</taxon>
        <taxon>Pavlovales</taxon>
        <taxon>Pavlovaceae</taxon>
        <taxon>Diacronema</taxon>
    </lineage>
</organism>
<dbReference type="EMBL" id="JAGTXO010000037">
    <property type="protein sequence ID" value="KAG8459809.1"/>
    <property type="molecule type" value="Genomic_DNA"/>
</dbReference>
<evidence type="ECO:0000256" key="9">
    <source>
        <dbReference type="RuleBase" id="RU362126"/>
    </source>
</evidence>
<dbReference type="AlphaFoldDB" id="A0A8J5X9G0"/>
<dbReference type="Gene3D" id="2.10.250.10">
    <property type="entry name" value="Calreticulin/calnexin, P domain"/>
    <property type="match status" value="1"/>
</dbReference>
<dbReference type="Proteomes" id="UP000751190">
    <property type="component" value="Unassembled WGS sequence"/>
</dbReference>
<comment type="similarity">
    <text evidence="2 9">Belongs to the calreticulin family.</text>
</comment>
<evidence type="ECO:0000256" key="6">
    <source>
        <dbReference type="ARBA" id="ARBA00023136"/>
    </source>
</evidence>
<dbReference type="FunFam" id="2.10.250.10:FF:000001">
    <property type="entry name" value="Calnexin homolog"/>
    <property type="match status" value="1"/>
</dbReference>
<dbReference type="InterPro" id="IPR001580">
    <property type="entry name" value="Calret/calnex"/>
</dbReference>
<evidence type="ECO:0000256" key="5">
    <source>
        <dbReference type="ARBA" id="ARBA00022989"/>
    </source>
</evidence>
<accession>A0A8J5X9G0</accession>
<evidence type="ECO:0000256" key="4">
    <source>
        <dbReference type="ARBA" id="ARBA00022824"/>
    </source>
</evidence>
<dbReference type="GO" id="GO:0005509">
    <property type="term" value="F:calcium ion binding"/>
    <property type="evidence" value="ECO:0007669"/>
    <property type="project" value="InterPro"/>
</dbReference>
<evidence type="ECO:0000313" key="12">
    <source>
        <dbReference type="EMBL" id="KAG8459809.1"/>
    </source>
</evidence>
<dbReference type="PANTHER" id="PTHR11073:SF1">
    <property type="entry name" value="CALNEXIN 14D-RELATED"/>
    <property type="match status" value="1"/>
</dbReference>
<feature type="region of interest" description="Disordered" evidence="10">
    <location>
        <begin position="212"/>
        <end position="232"/>
    </location>
</feature>
<feature type="signal peptide" evidence="11">
    <location>
        <begin position="1"/>
        <end position="15"/>
    </location>
</feature>
<evidence type="ECO:0000256" key="3">
    <source>
        <dbReference type="ARBA" id="ARBA00022692"/>
    </source>
</evidence>
<dbReference type="SUPFAM" id="SSF49899">
    <property type="entry name" value="Concanavalin A-like lectins/glucanases"/>
    <property type="match status" value="1"/>
</dbReference>
<dbReference type="GO" id="GO:0051082">
    <property type="term" value="F:unfolded protein binding"/>
    <property type="evidence" value="ECO:0007669"/>
    <property type="project" value="InterPro"/>
</dbReference>
<dbReference type="Gene3D" id="2.60.120.200">
    <property type="match status" value="1"/>
</dbReference>
<dbReference type="GO" id="GO:0006457">
    <property type="term" value="P:protein folding"/>
    <property type="evidence" value="ECO:0007669"/>
    <property type="project" value="InterPro"/>
</dbReference>
<feature type="compositionally biased region" description="Pro residues" evidence="10">
    <location>
        <begin position="480"/>
        <end position="491"/>
    </location>
</feature>
<feature type="compositionally biased region" description="Low complexity" evidence="10">
    <location>
        <begin position="492"/>
        <end position="507"/>
    </location>
</feature>
<dbReference type="OrthoDB" id="1938156at2759"/>
<comment type="caution">
    <text evidence="12">The sequence shown here is derived from an EMBL/GenBank/DDBJ whole genome shotgun (WGS) entry which is preliminary data.</text>
</comment>
<feature type="compositionally biased region" description="Basic residues" evidence="10">
    <location>
        <begin position="523"/>
        <end position="533"/>
    </location>
</feature>
<keyword evidence="13" id="KW-1185">Reference proteome</keyword>
<evidence type="ECO:0000313" key="13">
    <source>
        <dbReference type="Proteomes" id="UP000751190"/>
    </source>
</evidence>
<evidence type="ECO:0000256" key="8">
    <source>
        <dbReference type="PIRSR" id="PIRSR601580-3"/>
    </source>
</evidence>
<dbReference type="SUPFAM" id="SSF63887">
    <property type="entry name" value="P-domain of calnexin/calreticulin"/>
    <property type="match status" value="1"/>
</dbReference>
<keyword evidence="7 9" id="KW-0143">Chaperone</keyword>
<dbReference type="GO" id="GO:0005789">
    <property type="term" value="C:endoplasmic reticulum membrane"/>
    <property type="evidence" value="ECO:0007669"/>
    <property type="project" value="UniProtKB-SubCell"/>
</dbReference>
<dbReference type="InterPro" id="IPR013320">
    <property type="entry name" value="ConA-like_dom_sf"/>
</dbReference>
<dbReference type="InterPro" id="IPR018124">
    <property type="entry name" value="Calret/calnex_CS"/>
</dbReference>
<sequence length="533" mass="57547">MALALWAAALASALAEEYTPPTPSGAIAFLETFQGDWASRWTYSQKEVYTGKFAAEPYKLDAIPGDVGLTMPAKAHRYGLTRKLDEPVATAEQPLVVQYEVSLKGGLECGGAYVKLLHVDASFDGAQFEEPTPYSIMFGPDKCANAGKVHFIFKFRNPVTGDLVEHHLRETPPLPPTAERVVQTHLYTFVLLPDNKLRIAIDNETAGEFSLLDDFDPPVNPPKQIDDPTDAKPADWVDERMVADPDARKPDDWDEDAPYQIADPAASKPEGWHDDAPEMIADPAATMPADWDSEEDGEWEAPLVKNPLCSNPGCGEWQPPMIANPAYKGKWYAPMVDNPAYKGEWKARQIDNPAFFEDRNPAASLLPIGAVGFELWTMDDGTLFDNVLITRDEAAARAYAEQTWGVRHAIEAKAKADALAAEDGPGDKLVDKAVFYANRAAQLAQDLVADKPVAVGIALFVGFLSLVLACCWPSAQKRAPPAPPPAAPAPPAGAGASSAAEPKAEPAMDAQAGAEPKASPKARATRRTPKAAE</sequence>
<evidence type="ECO:0000256" key="10">
    <source>
        <dbReference type="SAM" id="MobiDB-lite"/>
    </source>
</evidence>
<feature type="chain" id="PRO_5035224985" description="Calnexin" evidence="11">
    <location>
        <begin position="16"/>
        <end position="533"/>
    </location>
</feature>
<keyword evidence="5" id="KW-1133">Transmembrane helix</keyword>
<evidence type="ECO:0000256" key="11">
    <source>
        <dbReference type="SAM" id="SignalP"/>
    </source>
</evidence>
<dbReference type="OMA" id="SGCGKWE"/>
<keyword evidence="3" id="KW-0812">Transmembrane</keyword>
<keyword evidence="11" id="KW-0732">Signal</keyword>
<dbReference type="PANTHER" id="PTHR11073">
    <property type="entry name" value="CALRETICULIN AND CALNEXIN"/>
    <property type="match status" value="1"/>
</dbReference>
<feature type="region of interest" description="Disordered" evidence="10">
    <location>
        <begin position="477"/>
        <end position="533"/>
    </location>
</feature>
<dbReference type="InterPro" id="IPR009033">
    <property type="entry name" value="Calreticulin/calnexin_P_dom_sf"/>
</dbReference>
<evidence type="ECO:0000256" key="7">
    <source>
        <dbReference type="ARBA" id="ARBA00023186"/>
    </source>
</evidence>
<feature type="disulfide bond" evidence="8">
    <location>
        <begin position="109"/>
        <end position="143"/>
    </location>
</feature>
<dbReference type="GO" id="GO:0036503">
    <property type="term" value="P:ERAD pathway"/>
    <property type="evidence" value="ECO:0007669"/>
    <property type="project" value="TreeGrafter"/>
</dbReference>
<keyword evidence="6" id="KW-0472">Membrane</keyword>